<gene>
    <name evidence="2" type="ORF">APZ42_027495</name>
</gene>
<name>A0A164RMA8_9CRUS</name>
<keyword evidence="1" id="KW-0472">Membrane</keyword>
<feature type="transmembrane region" description="Helical" evidence="1">
    <location>
        <begin position="65"/>
        <end position="86"/>
    </location>
</feature>
<reference evidence="2 3" key="1">
    <citation type="submission" date="2016-03" db="EMBL/GenBank/DDBJ databases">
        <title>EvidentialGene: Evidence-directed Construction of Genes on Genomes.</title>
        <authorList>
            <person name="Gilbert D.G."/>
            <person name="Choi J.-H."/>
            <person name="Mockaitis K."/>
            <person name="Colbourne J."/>
            <person name="Pfrender M."/>
        </authorList>
    </citation>
    <scope>NUCLEOTIDE SEQUENCE [LARGE SCALE GENOMIC DNA]</scope>
    <source>
        <strain evidence="2 3">Xinb3</strain>
        <tissue evidence="2">Complete organism</tissue>
    </source>
</reference>
<evidence type="ECO:0000313" key="2">
    <source>
        <dbReference type="EMBL" id="KZS08775.1"/>
    </source>
</evidence>
<evidence type="ECO:0008006" key="4">
    <source>
        <dbReference type="Google" id="ProtNLM"/>
    </source>
</evidence>
<keyword evidence="1" id="KW-1133">Transmembrane helix</keyword>
<dbReference type="EMBL" id="LRGB01002190">
    <property type="protein sequence ID" value="KZS08775.1"/>
    <property type="molecule type" value="Genomic_DNA"/>
</dbReference>
<feature type="transmembrane region" description="Helical" evidence="1">
    <location>
        <begin position="23"/>
        <end position="45"/>
    </location>
</feature>
<evidence type="ECO:0000256" key="1">
    <source>
        <dbReference type="SAM" id="Phobius"/>
    </source>
</evidence>
<evidence type="ECO:0000313" key="3">
    <source>
        <dbReference type="Proteomes" id="UP000076858"/>
    </source>
</evidence>
<comment type="caution">
    <text evidence="2">The sequence shown here is derived from an EMBL/GenBank/DDBJ whole genome shotgun (WGS) entry which is preliminary data.</text>
</comment>
<organism evidence="2 3">
    <name type="scientific">Daphnia magna</name>
    <dbReference type="NCBI Taxonomy" id="35525"/>
    <lineage>
        <taxon>Eukaryota</taxon>
        <taxon>Metazoa</taxon>
        <taxon>Ecdysozoa</taxon>
        <taxon>Arthropoda</taxon>
        <taxon>Crustacea</taxon>
        <taxon>Branchiopoda</taxon>
        <taxon>Diplostraca</taxon>
        <taxon>Cladocera</taxon>
        <taxon>Anomopoda</taxon>
        <taxon>Daphniidae</taxon>
        <taxon>Daphnia</taxon>
    </lineage>
</organism>
<proteinExistence type="predicted"/>
<keyword evidence="1" id="KW-0812">Transmembrane</keyword>
<dbReference type="Proteomes" id="UP000076858">
    <property type="component" value="Unassembled WGS sequence"/>
</dbReference>
<dbReference type="AlphaFoldDB" id="A0A164RMA8"/>
<protein>
    <recommendedName>
        <fullName evidence="4">Transmembrane protein</fullName>
    </recommendedName>
</protein>
<sequence>MSHGSVTGTTEALLVPEIAQPRILLSIPFMPLFFVVVFFSLSHFLPFRACLCRRDGRKRRKPTRVLLLLTSRNIFFFLLRPFLFLIG</sequence>
<accession>A0A164RMA8</accession>
<keyword evidence="3" id="KW-1185">Reference proteome</keyword>